<dbReference type="Proteomes" id="UP000007490">
    <property type="component" value="Chromosome"/>
</dbReference>
<reference evidence="1 2" key="2">
    <citation type="journal article" date="2014" name="Int. J. Syst. Evol. Microbiol.">
        <title>Methanobacterium paludis sp. nov. and a novel strain of Methanobacterium lacus isolated from northern peatlands.</title>
        <authorList>
            <person name="Cadillo-Quiroz H."/>
            <person name="Brauer S.L."/>
            <person name="Goodson N."/>
            <person name="Yavitt J.B."/>
            <person name="Zinder S.H."/>
        </authorList>
    </citation>
    <scope>NUCLEOTIDE SEQUENCE [LARGE SCALE GENOMIC DNA]</scope>
    <source>
        <strain evidence="1 2">AL-21</strain>
    </source>
</reference>
<dbReference type="GeneID" id="10278598"/>
<sequence length="116" mass="13949">MIKIKRAYQPADEKDGFRILVDRLWPRGISKVKAKLDLWMKDIAPSNSLRQWFNHDPLRWDEFQSKYDEELKDKKEFLKQIKDLEKDKSIITLVYGAKDEEHNNAIVLRDVLKDYK</sequence>
<dbReference type="HOGENOM" id="CLU_137928_0_0_2"/>
<dbReference type="RefSeq" id="WP_013645705.1">
    <property type="nucleotide sequence ID" value="NC_015216.1"/>
</dbReference>
<dbReference type="eggNOG" id="arCOG06027">
    <property type="taxonomic scope" value="Archaea"/>
</dbReference>
<dbReference type="InterPro" id="IPR052552">
    <property type="entry name" value="YeaO-like"/>
</dbReference>
<evidence type="ECO:0000313" key="1">
    <source>
        <dbReference type="EMBL" id="ADZ10354.1"/>
    </source>
</evidence>
<dbReference type="Pfam" id="PF22752">
    <property type="entry name" value="DUF488-N3i"/>
    <property type="match status" value="1"/>
</dbReference>
<dbReference type="OrthoDB" id="7940at2157"/>
<name>F0TC87_METLA</name>
<gene>
    <name evidence="1" type="ordered locus">Metbo_2135</name>
</gene>
<proteinExistence type="predicted"/>
<dbReference type="PANTHER" id="PTHR36849">
    <property type="entry name" value="CYTOPLASMIC PROTEIN-RELATED"/>
    <property type="match status" value="1"/>
</dbReference>
<dbReference type="EMBL" id="CP002551">
    <property type="protein sequence ID" value="ADZ10354.1"/>
    <property type="molecule type" value="Genomic_DNA"/>
</dbReference>
<evidence type="ECO:0000313" key="2">
    <source>
        <dbReference type="Proteomes" id="UP000007490"/>
    </source>
</evidence>
<protein>
    <recommendedName>
        <fullName evidence="3">Uroporphyrin-III C-methyltransferase</fullName>
    </recommendedName>
</protein>
<dbReference type="AlphaFoldDB" id="F0TC87"/>
<dbReference type="KEGG" id="mel:Metbo_2135"/>
<accession>F0TC87</accession>
<keyword evidence="2" id="KW-1185">Reference proteome</keyword>
<organism evidence="1 2">
    <name type="scientific">Methanobacterium lacus (strain AL-21)</name>
    <dbReference type="NCBI Taxonomy" id="877455"/>
    <lineage>
        <taxon>Archaea</taxon>
        <taxon>Methanobacteriati</taxon>
        <taxon>Methanobacteriota</taxon>
        <taxon>Methanomada group</taxon>
        <taxon>Methanobacteria</taxon>
        <taxon>Methanobacteriales</taxon>
        <taxon>Methanobacteriaceae</taxon>
        <taxon>Methanobacterium</taxon>
    </lineage>
</organism>
<evidence type="ECO:0008006" key="3">
    <source>
        <dbReference type="Google" id="ProtNLM"/>
    </source>
</evidence>
<reference evidence="2" key="1">
    <citation type="submission" date="2011-02" db="EMBL/GenBank/DDBJ databases">
        <title>Complete sequence of Methanobacterium sp. AL-21.</title>
        <authorList>
            <consortium name="US DOE Joint Genome Institute"/>
            <person name="Lucas S."/>
            <person name="Copeland A."/>
            <person name="Lapidus A."/>
            <person name="Cheng J.-F."/>
            <person name="Goodwin L."/>
            <person name="Pitluck S."/>
            <person name="Chertkov O."/>
            <person name="Detter J.C."/>
            <person name="Han C."/>
            <person name="Tapia R."/>
            <person name="Land M."/>
            <person name="Hauser L."/>
            <person name="Kyrpides N."/>
            <person name="Ivanova N."/>
            <person name="Mikhailova N."/>
            <person name="Pagani I."/>
            <person name="Cadillo-Quiroz H."/>
            <person name="Imachi H."/>
            <person name="Zinder S."/>
            <person name="Liu W."/>
            <person name="Woyke T."/>
        </authorList>
    </citation>
    <scope>NUCLEOTIDE SEQUENCE [LARGE SCALE GENOMIC DNA]</scope>
    <source>
        <strain evidence="2">AL-21</strain>
    </source>
</reference>
<dbReference type="PANTHER" id="PTHR36849:SF1">
    <property type="entry name" value="CYTOPLASMIC PROTEIN"/>
    <property type="match status" value="1"/>
</dbReference>